<feature type="transmembrane region" description="Helical" evidence="6">
    <location>
        <begin position="282"/>
        <end position="307"/>
    </location>
</feature>
<keyword evidence="2 6" id="KW-0812">Transmembrane</keyword>
<feature type="transmembrane region" description="Helical" evidence="6">
    <location>
        <begin position="147"/>
        <end position="171"/>
    </location>
</feature>
<accession>A0A7S1FIR6</accession>
<dbReference type="InterPro" id="IPR018247">
    <property type="entry name" value="EF_Hand_1_Ca_BS"/>
</dbReference>
<feature type="transmembrane region" description="Helical" evidence="6">
    <location>
        <begin position="245"/>
        <end position="270"/>
    </location>
</feature>
<dbReference type="InterPro" id="IPR027359">
    <property type="entry name" value="Volt_channel_dom_sf"/>
</dbReference>
<dbReference type="Pfam" id="PF00036">
    <property type="entry name" value="EF-hand_1"/>
    <property type="match status" value="1"/>
</dbReference>
<dbReference type="GO" id="GO:0001518">
    <property type="term" value="C:voltage-gated sodium channel complex"/>
    <property type="evidence" value="ECO:0007669"/>
    <property type="project" value="TreeGrafter"/>
</dbReference>
<keyword evidence="5 6" id="KW-0472">Membrane</keyword>
<keyword evidence="4 6" id="KW-1133">Transmembrane helix</keyword>
<evidence type="ECO:0000256" key="1">
    <source>
        <dbReference type="ARBA" id="ARBA00004141"/>
    </source>
</evidence>
<dbReference type="PANTHER" id="PTHR10037:SF62">
    <property type="entry name" value="SODIUM CHANNEL PROTEIN 60E"/>
    <property type="match status" value="1"/>
</dbReference>
<dbReference type="EMBL" id="HBFQ01060897">
    <property type="protein sequence ID" value="CAD8868756.1"/>
    <property type="molecule type" value="Transcribed_RNA"/>
</dbReference>
<reference evidence="8" key="1">
    <citation type="submission" date="2021-01" db="EMBL/GenBank/DDBJ databases">
        <authorList>
            <person name="Corre E."/>
            <person name="Pelletier E."/>
            <person name="Niang G."/>
            <person name="Scheremetjew M."/>
            <person name="Finn R."/>
            <person name="Kale V."/>
            <person name="Holt S."/>
            <person name="Cochrane G."/>
            <person name="Meng A."/>
            <person name="Brown T."/>
            <person name="Cohen L."/>
        </authorList>
    </citation>
    <scope>NUCLEOTIDE SEQUENCE</scope>
</reference>
<dbReference type="InterPro" id="IPR005821">
    <property type="entry name" value="Ion_trans_dom"/>
</dbReference>
<protein>
    <recommendedName>
        <fullName evidence="7">EF-hand domain-containing protein</fullName>
    </recommendedName>
</protein>
<dbReference type="Gene3D" id="1.10.238.10">
    <property type="entry name" value="EF-hand"/>
    <property type="match status" value="1"/>
</dbReference>
<feature type="transmembrane region" description="Helical" evidence="6">
    <location>
        <begin position="192"/>
        <end position="225"/>
    </location>
</feature>
<dbReference type="Gene3D" id="1.20.120.350">
    <property type="entry name" value="Voltage-gated potassium channels. Chain C"/>
    <property type="match status" value="1"/>
</dbReference>
<evidence type="ECO:0000256" key="6">
    <source>
        <dbReference type="SAM" id="Phobius"/>
    </source>
</evidence>
<evidence type="ECO:0000256" key="4">
    <source>
        <dbReference type="ARBA" id="ARBA00022989"/>
    </source>
</evidence>
<organism evidence="8">
    <name type="scientific">Noctiluca scintillans</name>
    <name type="common">Sea sparkle</name>
    <name type="synonym">Red tide dinoflagellate</name>
    <dbReference type="NCBI Taxonomy" id="2966"/>
    <lineage>
        <taxon>Eukaryota</taxon>
        <taxon>Sar</taxon>
        <taxon>Alveolata</taxon>
        <taxon>Dinophyceae</taxon>
        <taxon>Noctilucales</taxon>
        <taxon>Noctilucaceae</taxon>
        <taxon>Noctiluca</taxon>
    </lineage>
</organism>
<evidence type="ECO:0000256" key="5">
    <source>
        <dbReference type="ARBA" id="ARBA00023136"/>
    </source>
</evidence>
<dbReference type="InterPro" id="IPR043203">
    <property type="entry name" value="VGCC_Ca_Na"/>
</dbReference>
<feature type="transmembrane region" description="Helical" evidence="6">
    <location>
        <begin position="104"/>
        <end position="127"/>
    </location>
</feature>
<sequence length="477" mass="54705">MQRNRVHDSYREILEMSSNSGVKALFSTLANQNSAFANAKAVLERKHFHFVRLRQFMESGVFSSWVGCVICLNALFIAITTHIEIRRAIDNYLGGARSEDTTHILWIEICDIIFASFFVFEFVVRVISLEFEFFIGEEWRWNILDAWLVLALLGETALSVVAVDLTFLRIVRLLRLFRTIRIVRVVRFFQELRLMLLAIMHSVVPLMWVLTFLVLMIFLFGALILHGVTEYISSVEAPDAVAELLIRFFDSMPMTLMTLFMSISGGISWWEVGEPLMKFSVLYGSMFVLYVSIMILATLNIVTGIFVNDAVSMAQMDRDLMAQAESEKNSALVKCLSEAFTELDTDGSGKITMDEFKDYWTRQDVRMVFALLELDIQDALSFFRLLDVDGSQELEIDEFVIGCMRLKGKAKTVDMETLMMENKRMMRKSMLLGRRMKDQLRSMDSRLDKMASELGARNEALICSRFPPTSPMGSHHL</sequence>
<gene>
    <name evidence="8" type="ORF">NSCI0253_LOCUS43112</name>
</gene>
<keyword evidence="3" id="KW-0106">Calcium</keyword>
<dbReference type="PROSITE" id="PS50222">
    <property type="entry name" value="EF_HAND_2"/>
    <property type="match status" value="2"/>
</dbReference>
<dbReference type="GO" id="GO:0005509">
    <property type="term" value="F:calcium ion binding"/>
    <property type="evidence" value="ECO:0007669"/>
    <property type="project" value="InterPro"/>
</dbReference>
<dbReference type="InterPro" id="IPR002048">
    <property type="entry name" value="EF_hand_dom"/>
</dbReference>
<name>A0A7S1FIR6_NOCSC</name>
<evidence type="ECO:0000259" key="7">
    <source>
        <dbReference type="PROSITE" id="PS50222"/>
    </source>
</evidence>
<dbReference type="SMART" id="SM00054">
    <property type="entry name" value="EFh"/>
    <property type="match status" value="2"/>
</dbReference>
<feature type="domain" description="EF-hand" evidence="7">
    <location>
        <begin position="374"/>
        <end position="409"/>
    </location>
</feature>
<dbReference type="PROSITE" id="PS00018">
    <property type="entry name" value="EF_HAND_1"/>
    <property type="match status" value="2"/>
</dbReference>
<dbReference type="SUPFAM" id="SSF81324">
    <property type="entry name" value="Voltage-gated potassium channels"/>
    <property type="match status" value="1"/>
</dbReference>
<dbReference type="InterPro" id="IPR011992">
    <property type="entry name" value="EF-hand-dom_pair"/>
</dbReference>
<evidence type="ECO:0000256" key="3">
    <source>
        <dbReference type="ARBA" id="ARBA00022837"/>
    </source>
</evidence>
<dbReference type="SUPFAM" id="SSF47473">
    <property type="entry name" value="EF-hand"/>
    <property type="match status" value="1"/>
</dbReference>
<feature type="domain" description="EF-hand" evidence="7">
    <location>
        <begin position="331"/>
        <end position="366"/>
    </location>
</feature>
<dbReference type="Gene3D" id="1.10.287.70">
    <property type="match status" value="1"/>
</dbReference>
<evidence type="ECO:0000256" key="2">
    <source>
        <dbReference type="ARBA" id="ARBA00022692"/>
    </source>
</evidence>
<dbReference type="AlphaFoldDB" id="A0A7S1FIR6"/>
<dbReference type="Pfam" id="PF00520">
    <property type="entry name" value="Ion_trans"/>
    <property type="match status" value="1"/>
</dbReference>
<comment type="subcellular location">
    <subcellularLocation>
        <location evidence="1">Membrane</location>
        <topology evidence="1">Multi-pass membrane protein</topology>
    </subcellularLocation>
</comment>
<dbReference type="GO" id="GO:0005248">
    <property type="term" value="F:voltage-gated sodium channel activity"/>
    <property type="evidence" value="ECO:0007669"/>
    <property type="project" value="TreeGrafter"/>
</dbReference>
<feature type="transmembrane region" description="Helical" evidence="6">
    <location>
        <begin position="62"/>
        <end position="83"/>
    </location>
</feature>
<dbReference type="CDD" id="cd00051">
    <property type="entry name" value="EFh"/>
    <property type="match status" value="1"/>
</dbReference>
<proteinExistence type="predicted"/>
<dbReference type="PANTHER" id="PTHR10037">
    <property type="entry name" value="VOLTAGE-GATED CATION CHANNEL CALCIUM AND SODIUM"/>
    <property type="match status" value="1"/>
</dbReference>
<evidence type="ECO:0000313" key="8">
    <source>
        <dbReference type="EMBL" id="CAD8868756.1"/>
    </source>
</evidence>